<dbReference type="Gene3D" id="1.10.472.10">
    <property type="entry name" value="Cyclin-like"/>
    <property type="match status" value="2"/>
</dbReference>
<name>A0AAD3S823_NEPGR</name>
<sequence length="348" mass="38825">MADTFDSEASKLLCGESKSLCFDDLDVGGANDDDDQDHQKDNDQNHYFNVIRSESLIHVPVESKDSFSLMIESEGNYLPRDDYLSRLRSGELDLSVRREALDWIWRAHTHYGFGALSFCLSMNYFDRFLSVRELPKGKVWAVQLLAVACLSVAAKMEETNVPSSMDFQVGDPKFIFEAKTIQRMELMVLGTLNWKMSALTPCSFIEYFLMKISDDNHLSSAVINRSLQLIFSTIRGIDFLEFKPSQIAAAVAISVSGEMLPVDIDEAFSSSIYLEKDRVMKCVELIKDLSPVSRSVANVGSGMGRQSVPQSPIGVLDAACFSYKSDQLTAGSCANSSHNSHDTKRKRT</sequence>
<dbReference type="PANTHER" id="PTHR10177">
    <property type="entry name" value="CYCLINS"/>
    <property type="match status" value="1"/>
</dbReference>
<evidence type="ECO:0000256" key="1">
    <source>
        <dbReference type="ARBA" id="ARBA00009065"/>
    </source>
</evidence>
<organism evidence="8 9">
    <name type="scientific">Nepenthes gracilis</name>
    <name type="common">Slender pitcher plant</name>
    <dbReference type="NCBI Taxonomy" id="150966"/>
    <lineage>
        <taxon>Eukaryota</taxon>
        <taxon>Viridiplantae</taxon>
        <taxon>Streptophyta</taxon>
        <taxon>Embryophyta</taxon>
        <taxon>Tracheophyta</taxon>
        <taxon>Spermatophyta</taxon>
        <taxon>Magnoliopsida</taxon>
        <taxon>eudicotyledons</taxon>
        <taxon>Gunneridae</taxon>
        <taxon>Pentapetalae</taxon>
        <taxon>Caryophyllales</taxon>
        <taxon>Nepenthaceae</taxon>
        <taxon>Nepenthes</taxon>
    </lineage>
</organism>
<dbReference type="SMART" id="SM01332">
    <property type="entry name" value="Cyclin_C"/>
    <property type="match status" value="1"/>
</dbReference>
<reference evidence="8" key="1">
    <citation type="submission" date="2023-05" db="EMBL/GenBank/DDBJ databases">
        <title>Nepenthes gracilis genome sequencing.</title>
        <authorList>
            <person name="Fukushima K."/>
        </authorList>
    </citation>
    <scope>NUCLEOTIDE SEQUENCE</scope>
    <source>
        <strain evidence="8">SING2019-196</strain>
    </source>
</reference>
<dbReference type="Proteomes" id="UP001279734">
    <property type="component" value="Unassembled WGS sequence"/>
</dbReference>
<comment type="similarity">
    <text evidence="1">Belongs to the cyclin family. Cyclin D subfamily.</text>
</comment>
<dbReference type="InterPro" id="IPR036915">
    <property type="entry name" value="Cyclin-like_sf"/>
</dbReference>
<dbReference type="GO" id="GO:0051301">
    <property type="term" value="P:cell division"/>
    <property type="evidence" value="ECO:0007669"/>
    <property type="project" value="UniProtKB-KW"/>
</dbReference>
<dbReference type="PROSITE" id="PS00292">
    <property type="entry name" value="CYCLINS"/>
    <property type="match status" value="1"/>
</dbReference>
<keyword evidence="2" id="KW-0132">Cell division</keyword>
<dbReference type="InterPro" id="IPR004367">
    <property type="entry name" value="Cyclin_C-dom"/>
</dbReference>
<evidence type="ECO:0000313" key="8">
    <source>
        <dbReference type="EMBL" id="GMH06258.1"/>
    </source>
</evidence>
<keyword evidence="4" id="KW-0131">Cell cycle</keyword>
<dbReference type="SUPFAM" id="SSF47954">
    <property type="entry name" value="Cyclin-like"/>
    <property type="match status" value="2"/>
</dbReference>
<dbReference type="Pfam" id="PF00134">
    <property type="entry name" value="Cyclin_N"/>
    <property type="match status" value="1"/>
</dbReference>
<dbReference type="Pfam" id="PF02984">
    <property type="entry name" value="Cyclin_C"/>
    <property type="match status" value="1"/>
</dbReference>
<accession>A0AAD3S823</accession>
<dbReference type="InterPro" id="IPR048258">
    <property type="entry name" value="Cyclins_cyclin-box"/>
</dbReference>
<dbReference type="EMBL" id="BSYO01000006">
    <property type="protein sequence ID" value="GMH06258.1"/>
    <property type="molecule type" value="Genomic_DNA"/>
</dbReference>
<evidence type="ECO:0000256" key="2">
    <source>
        <dbReference type="ARBA" id="ARBA00022618"/>
    </source>
</evidence>
<dbReference type="InterPro" id="IPR006671">
    <property type="entry name" value="Cyclin_N"/>
</dbReference>
<keyword evidence="9" id="KW-1185">Reference proteome</keyword>
<evidence type="ECO:0000313" key="9">
    <source>
        <dbReference type="Proteomes" id="UP001279734"/>
    </source>
</evidence>
<proteinExistence type="inferred from homology"/>
<evidence type="ECO:0008006" key="10">
    <source>
        <dbReference type="Google" id="ProtNLM"/>
    </source>
</evidence>
<protein>
    <recommendedName>
        <fullName evidence="10">B-like cyclin</fullName>
    </recommendedName>
</protein>
<dbReference type="FunFam" id="1.10.472.10:FF:000034">
    <property type="entry name" value="D2/4-type cyclin"/>
    <property type="match status" value="1"/>
</dbReference>
<dbReference type="SMART" id="SM00385">
    <property type="entry name" value="CYCLIN"/>
    <property type="match status" value="1"/>
</dbReference>
<dbReference type="CDD" id="cd20543">
    <property type="entry name" value="CYCLIN_AtCycD-like_rpt1"/>
    <property type="match status" value="1"/>
</dbReference>
<gene>
    <name evidence="8" type="ORF">Nepgr_008098</name>
</gene>
<evidence type="ECO:0000259" key="7">
    <source>
        <dbReference type="SMART" id="SM01332"/>
    </source>
</evidence>
<feature type="domain" description="Cyclin-like" evidence="6">
    <location>
        <begin position="102"/>
        <end position="190"/>
    </location>
</feature>
<evidence type="ECO:0000259" key="6">
    <source>
        <dbReference type="SMART" id="SM00385"/>
    </source>
</evidence>
<keyword evidence="3 5" id="KW-0195">Cyclin</keyword>
<dbReference type="InterPro" id="IPR039361">
    <property type="entry name" value="Cyclin"/>
</dbReference>
<comment type="caution">
    <text evidence="8">The sequence shown here is derived from an EMBL/GenBank/DDBJ whole genome shotgun (WGS) entry which is preliminary data.</text>
</comment>
<dbReference type="FunFam" id="1.10.472.10:FF:000040">
    <property type="entry name" value="D6-type cyclin"/>
    <property type="match status" value="1"/>
</dbReference>
<dbReference type="AlphaFoldDB" id="A0AAD3S823"/>
<evidence type="ECO:0000256" key="3">
    <source>
        <dbReference type="ARBA" id="ARBA00023127"/>
    </source>
</evidence>
<dbReference type="InterPro" id="IPR013763">
    <property type="entry name" value="Cyclin-like_dom"/>
</dbReference>
<evidence type="ECO:0000256" key="4">
    <source>
        <dbReference type="ARBA" id="ARBA00023306"/>
    </source>
</evidence>
<feature type="domain" description="Cyclin C-terminal" evidence="7">
    <location>
        <begin position="199"/>
        <end position="324"/>
    </location>
</feature>
<evidence type="ECO:0000256" key="5">
    <source>
        <dbReference type="RuleBase" id="RU000383"/>
    </source>
</evidence>
<dbReference type="CDD" id="cd20544">
    <property type="entry name" value="CYCLIN_AtCycD-like_rpt2"/>
    <property type="match status" value="1"/>
</dbReference>